<name>A0A4Y2GJX1_ARAVE</name>
<reference evidence="1 2" key="1">
    <citation type="journal article" date="2019" name="Sci. Rep.">
        <title>Orb-weaving spider Araneus ventricosus genome elucidates the spidroin gene catalogue.</title>
        <authorList>
            <person name="Kono N."/>
            <person name="Nakamura H."/>
            <person name="Ohtoshi R."/>
            <person name="Moran D.A.P."/>
            <person name="Shinohara A."/>
            <person name="Yoshida Y."/>
            <person name="Fujiwara M."/>
            <person name="Mori M."/>
            <person name="Tomita M."/>
            <person name="Arakawa K."/>
        </authorList>
    </citation>
    <scope>NUCLEOTIDE SEQUENCE [LARGE SCALE GENOMIC DNA]</scope>
</reference>
<evidence type="ECO:0000313" key="1">
    <source>
        <dbReference type="EMBL" id="GBM53035.1"/>
    </source>
</evidence>
<accession>A0A4Y2GJX1</accession>
<evidence type="ECO:0000313" key="2">
    <source>
        <dbReference type="Proteomes" id="UP000499080"/>
    </source>
</evidence>
<gene>
    <name evidence="1" type="ORF">AVEN_22410_1</name>
</gene>
<protein>
    <submittedName>
        <fullName evidence="1">Uncharacterized protein</fullName>
    </submittedName>
</protein>
<dbReference type="AlphaFoldDB" id="A0A4Y2GJX1"/>
<sequence>MLIKETHQALSSDCAAITIYLQWRGLKSKLWIAELYEENKKERGGTEDKKHRRRSETGWGDFSAAVVKQVSPTALWTRPCAARLDNSCVVVVILDVINESVSQIRPAGVFWTNFEHSKKKAE</sequence>
<keyword evidence="2" id="KW-1185">Reference proteome</keyword>
<dbReference type="EMBL" id="BGPR01001403">
    <property type="protein sequence ID" value="GBM53035.1"/>
    <property type="molecule type" value="Genomic_DNA"/>
</dbReference>
<dbReference type="Proteomes" id="UP000499080">
    <property type="component" value="Unassembled WGS sequence"/>
</dbReference>
<proteinExistence type="predicted"/>
<comment type="caution">
    <text evidence="1">The sequence shown here is derived from an EMBL/GenBank/DDBJ whole genome shotgun (WGS) entry which is preliminary data.</text>
</comment>
<organism evidence="1 2">
    <name type="scientific">Araneus ventricosus</name>
    <name type="common">Orbweaver spider</name>
    <name type="synonym">Epeira ventricosa</name>
    <dbReference type="NCBI Taxonomy" id="182803"/>
    <lineage>
        <taxon>Eukaryota</taxon>
        <taxon>Metazoa</taxon>
        <taxon>Ecdysozoa</taxon>
        <taxon>Arthropoda</taxon>
        <taxon>Chelicerata</taxon>
        <taxon>Arachnida</taxon>
        <taxon>Araneae</taxon>
        <taxon>Araneomorphae</taxon>
        <taxon>Entelegynae</taxon>
        <taxon>Araneoidea</taxon>
        <taxon>Araneidae</taxon>
        <taxon>Araneus</taxon>
    </lineage>
</organism>